<dbReference type="GO" id="GO:0005634">
    <property type="term" value="C:nucleus"/>
    <property type="evidence" value="ECO:0007669"/>
    <property type="project" value="UniProtKB-SubCell"/>
</dbReference>
<keyword evidence="7" id="KW-1133">Transmembrane helix</keyword>
<keyword evidence="7" id="KW-0472">Membrane</keyword>
<evidence type="ECO:0000259" key="8">
    <source>
        <dbReference type="Pfam" id="PF10513"/>
    </source>
</evidence>
<feature type="domain" description="Enhancer of polycomb-like N-terminal" evidence="8">
    <location>
        <begin position="8"/>
        <end position="152"/>
    </location>
</feature>
<keyword evidence="3 6" id="KW-0805">Transcription regulation</keyword>
<dbReference type="OrthoDB" id="435275at2759"/>
<dbReference type="eggNOG" id="KOG2261">
    <property type="taxonomic scope" value="Eukaryota"/>
</dbReference>
<sequence>MSKLSFRARALDANKAMPVFVGDEIPAELDFVAVNRAVMEMPTGMEKDEESEHHLQRALCAQQAYGTAEMLAIPVPGMEDVGERFIRLYGSNKSFKVPKQFIHVQPALGFDMEVPDYDMDSEDEVWLNKQVKQLKMDVPPIKFENMIDRLEKGSGQTIVNLHEAKALLKEDDDLIMAVYDYWLNKRLKMKVASLIPQVKTERRDGLATNNPYVAFRRRTEKMQTRKNRKNDEVSYEKMLKLKKDLKKALLLLEVLKRREKTKKEFLKLTVEVIDKRLVSFISILLCSVSFYLKFEMLVFFLLRYSLFLLLFIK</sequence>
<dbReference type="InterPro" id="IPR019542">
    <property type="entry name" value="Enhancer_polycomb-like_N"/>
</dbReference>
<accession>T1EFB1</accession>
<evidence type="ECO:0000256" key="4">
    <source>
        <dbReference type="ARBA" id="ARBA00023163"/>
    </source>
</evidence>
<evidence type="ECO:0000256" key="5">
    <source>
        <dbReference type="ARBA" id="ARBA00023242"/>
    </source>
</evidence>
<dbReference type="KEGG" id="hro:HELRODRAFT_111413"/>
<evidence type="ECO:0000313" key="11">
    <source>
        <dbReference type="Proteomes" id="UP000015101"/>
    </source>
</evidence>
<organism evidence="10 11">
    <name type="scientific">Helobdella robusta</name>
    <name type="common">Californian leech</name>
    <dbReference type="NCBI Taxonomy" id="6412"/>
    <lineage>
        <taxon>Eukaryota</taxon>
        <taxon>Metazoa</taxon>
        <taxon>Spiralia</taxon>
        <taxon>Lophotrochozoa</taxon>
        <taxon>Annelida</taxon>
        <taxon>Clitellata</taxon>
        <taxon>Hirudinea</taxon>
        <taxon>Rhynchobdellida</taxon>
        <taxon>Glossiphoniidae</taxon>
        <taxon>Helobdella</taxon>
    </lineage>
</organism>
<evidence type="ECO:0000256" key="2">
    <source>
        <dbReference type="ARBA" id="ARBA00008035"/>
    </source>
</evidence>
<keyword evidence="11" id="KW-1185">Reference proteome</keyword>
<dbReference type="Pfam" id="PF10513">
    <property type="entry name" value="EPL1"/>
    <property type="match status" value="1"/>
</dbReference>
<gene>
    <name evidence="10" type="primary">20195263</name>
    <name evidence="9" type="ORF">HELRODRAFT_111413</name>
</gene>
<evidence type="ECO:0000256" key="7">
    <source>
        <dbReference type="SAM" id="Phobius"/>
    </source>
</evidence>
<dbReference type="GO" id="GO:0032777">
    <property type="term" value="C:piccolo histone acetyltransferase complex"/>
    <property type="evidence" value="ECO:0000318"/>
    <property type="project" value="GO_Central"/>
</dbReference>
<reference evidence="11" key="1">
    <citation type="submission" date="2012-12" db="EMBL/GenBank/DDBJ databases">
        <authorList>
            <person name="Hellsten U."/>
            <person name="Grimwood J."/>
            <person name="Chapman J.A."/>
            <person name="Shapiro H."/>
            <person name="Aerts A."/>
            <person name="Otillar R.P."/>
            <person name="Terry A.Y."/>
            <person name="Boore J.L."/>
            <person name="Simakov O."/>
            <person name="Marletaz F."/>
            <person name="Cho S.-J."/>
            <person name="Edsinger-Gonzales E."/>
            <person name="Havlak P."/>
            <person name="Kuo D.-H."/>
            <person name="Larsson T."/>
            <person name="Lv J."/>
            <person name="Arendt D."/>
            <person name="Savage R."/>
            <person name="Osoegawa K."/>
            <person name="de Jong P."/>
            <person name="Lindberg D.R."/>
            <person name="Seaver E.C."/>
            <person name="Weisblat D.A."/>
            <person name="Putnam N.H."/>
            <person name="Grigoriev I.V."/>
            <person name="Rokhsar D.S."/>
        </authorList>
    </citation>
    <scope>NUCLEOTIDE SEQUENCE</scope>
</reference>
<evidence type="ECO:0000256" key="6">
    <source>
        <dbReference type="RuleBase" id="RU361124"/>
    </source>
</evidence>
<name>T1EFB1_HELRO</name>
<reference evidence="9 11" key="2">
    <citation type="journal article" date="2013" name="Nature">
        <title>Insights into bilaterian evolution from three spiralian genomes.</title>
        <authorList>
            <person name="Simakov O."/>
            <person name="Marletaz F."/>
            <person name="Cho S.J."/>
            <person name="Edsinger-Gonzales E."/>
            <person name="Havlak P."/>
            <person name="Hellsten U."/>
            <person name="Kuo D.H."/>
            <person name="Larsson T."/>
            <person name="Lv J."/>
            <person name="Arendt D."/>
            <person name="Savage R."/>
            <person name="Osoegawa K."/>
            <person name="de Jong P."/>
            <person name="Grimwood J."/>
            <person name="Chapman J.A."/>
            <person name="Shapiro H."/>
            <person name="Aerts A."/>
            <person name="Otillar R.P."/>
            <person name="Terry A.Y."/>
            <person name="Boore J.L."/>
            <person name="Grigoriev I.V."/>
            <person name="Lindberg D.R."/>
            <person name="Seaver E.C."/>
            <person name="Weisblat D.A."/>
            <person name="Putnam N.H."/>
            <person name="Rokhsar D.S."/>
        </authorList>
    </citation>
    <scope>NUCLEOTIDE SEQUENCE</scope>
</reference>
<comment type="similarity">
    <text evidence="2 6">Belongs to the enhancer of polycomb family.</text>
</comment>
<protein>
    <recommendedName>
        <fullName evidence="6">Enhancer of polycomb-like protein</fullName>
    </recommendedName>
</protein>
<dbReference type="AlphaFoldDB" id="T1EFB1"/>
<keyword evidence="7" id="KW-0812">Transmembrane</keyword>
<reference evidence="10" key="3">
    <citation type="submission" date="2015-06" db="UniProtKB">
        <authorList>
            <consortium name="EnsemblMetazoa"/>
        </authorList>
    </citation>
    <scope>IDENTIFICATION</scope>
</reference>
<keyword evidence="4 6" id="KW-0804">Transcription</keyword>
<dbReference type="EnsemblMetazoa" id="HelroT111413">
    <property type="protein sequence ID" value="HelroP111413"/>
    <property type="gene ID" value="HelroG111413"/>
</dbReference>
<dbReference type="EMBL" id="KB096411">
    <property type="protein sequence ID" value="ESO04957.1"/>
    <property type="molecule type" value="Genomic_DNA"/>
</dbReference>
<proteinExistence type="inferred from homology"/>
<dbReference type="GO" id="GO:0006357">
    <property type="term" value="P:regulation of transcription by RNA polymerase II"/>
    <property type="evidence" value="ECO:0000318"/>
    <property type="project" value="GO_Central"/>
</dbReference>
<dbReference type="EMBL" id="AMQM01004012">
    <property type="status" value="NOT_ANNOTATED_CDS"/>
    <property type="molecule type" value="Genomic_DNA"/>
</dbReference>
<evidence type="ECO:0000313" key="9">
    <source>
        <dbReference type="EMBL" id="ESO04957.1"/>
    </source>
</evidence>
<dbReference type="Proteomes" id="UP000015101">
    <property type="component" value="Unassembled WGS sequence"/>
</dbReference>
<keyword evidence="5 6" id="KW-0539">Nucleus</keyword>
<evidence type="ECO:0000256" key="3">
    <source>
        <dbReference type="ARBA" id="ARBA00023015"/>
    </source>
</evidence>
<dbReference type="InterPro" id="IPR024943">
    <property type="entry name" value="Enhancer_polycomb"/>
</dbReference>
<dbReference type="GO" id="GO:0035267">
    <property type="term" value="C:NuA4 histone acetyltransferase complex"/>
    <property type="evidence" value="ECO:0007669"/>
    <property type="project" value="InterPro"/>
</dbReference>
<feature type="transmembrane region" description="Helical" evidence="7">
    <location>
        <begin position="265"/>
        <end position="290"/>
    </location>
</feature>
<evidence type="ECO:0000313" key="10">
    <source>
        <dbReference type="EnsemblMetazoa" id="HelroP111413"/>
    </source>
</evidence>
<dbReference type="HOGENOM" id="CLU_035288_0_1_1"/>
<dbReference type="OMA" id="PIKYGVF"/>
<dbReference type="GeneID" id="20195263"/>
<dbReference type="CTD" id="20195263"/>
<comment type="subcellular location">
    <subcellularLocation>
        <location evidence="1 6">Nucleus</location>
    </subcellularLocation>
</comment>
<evidence type="ECO:0000256" key="1">
    <source>
        <dbReference type="ARBA" id="ARBA00004123"/>
    </source>
</evidence>
<dbReference type="STRING" id="6412.T1EFB1"/>
<dbReference type="PANTHER" id="PTHR14898">
    <property type="entry name" value="ENHANCER OF POLYCOMB"/>
    <property type="match status" value="1"/>
</dbReference>
<dbReference type="InParanoid" id="T1EFB1"/>
<dbReference type="RefSeq" id="XP_009016890.1">
    <property type="nucleotide sequence ID" value="XM_009018642.1"/>
</dbReference>